<dbReference type="CDD" id="cd03467">
    <property type="entry name" value="Rieske"/>
    <property type="match status" value="1"/>
</dbReference>
<dbReference type="GO" id="GO:0051537">
    <property type="term" value="F:2 iron, 2 sulfur cluster binding"/>
    <property type="evidence" value="ECO:0007669"/>
    <property type="project" value="UniProtKB-KW"/>
</dbReference>
<proteinExistence type="predicted"/>
<dbReference type="Pfam" id="PF00355">
    <property type="entry name" value="Rieske"/>
    <property type="match status" value="1"/>
</dbReference>
<protein>
    <submittedName>
        <fullName evidence="6">Nitrite reductase/ring-hydroxylating ferredoxin subunit</fullName>
    </submittedName>
</protein>
<dbReference type="InterPro" id="IPR036922">
    <property type="entry name" value="Rieske_2Fe-2S_sf"/>
</dbReference>
<dbReference type="AlphaFoldDB" id="A0A4R7BB14"/>
<dbReference type="Proteomes" id="UP000295611">
    <property type="component" value="Unassembled WGS sequence"/>
</dbReference>
<keyword evidence="7" id="KW-1185">Reference proteome</keyword>
<dbReference type="SUPFAM" id="SSF50022">
    <property type="entry name" value="ISP domain"/>
    <property type="match status" value="1"/>
</dbReference>
<name>A0A4R7BB14_9NEIS</name>
<reference evidence="6 7" key="1">
    <citation type="submission" date="2019-03" db="EMBL/GenBank/DDBJ databases">
        <title>Genomic Encyclopedia of Type Strains, Phase III (KMG-III): the genomes of soil and plant-associated and newly described type strains.</title>
        <authorList>
            <person name="Whitman W."/>
        </authorList>
    </citation>
    <scope>NUCLEOTIDE SEQUENCE [LARGE SCALE GENOMIC DNA]</scope>
    <source>
        <strain evidence="6 7">CECT 8976</strain>
    </source>
</reference>
<keyword evidence="1" id="KW-0001">2Fe-2S</keyword>
<keyword evidence="3" id="KW-0408">Iron</keyword>
<dbReference type="EMBL" id="SNZP01000002">
    <property type="protein sequence ID" value="TDR82061.1"/>
    <property type="molecule type" value="Genomic_DNA"/>
</dbReference>
<dbReference type="PROSITE" id="PS51296">
    <property type="entry name" value="RIESKE"/>
    <property type="match status" value="1"/>
</dbReference>
<dbReference type="Gene3D" id="2.102.10.10">
    <property type="entry name" value="Rieske [2Fe-2S] iron-sulphur domain"/>
    <property type="match status" value="1"/>
</dbReference>
<evidence type="ECO:0000256" key="1">
    <source>
        <dbReference type="ARBA" id="ARBA00022714"/>
    </source>
</evidence>
<feature type="domain" description="Rieske" evidence="5">
    <location>
        <begin position="8"/>
        <end position="113"/>
    </location>
</feature>
<dbReference type="PANTHER" id="PTHR40261">
    <property type="match status" value="1"/>
</dbReference>
<evidence type="ECO:0000256" key="2">
    <source>
        <dbReference type="ARBA" id="ARBA00022723"/>
    </source>
</evidence>
<keyword evidence="2" id="KW-0479">Metal-binding</keyword>
<dbReference type="InterPro" id="IPR017941">
    <property type="entry name" value="Rieske_2Fe-2S"/>
</dbReference>
<keyword evidence="4" id="KW-0411">Iron-sulfur</keyword>
<evidence type="ECO:0000256" key="3">
    <source>
        <dbReference type="ARBA" id="ARBA00023004"/>
    </source>
</evidence>
<organism evidence="6 7">
    <name type="scientific">Paludibacterium purpuratum</name>
    <dbReference type="NCBI Taxonomy" id="1144873"/>
    <lineage>
        <taxon>Bacteria</taxon>
        <taxon>Pseudomonadati</taxon>
        <taxon>Pseudomonadota</taxon>
        <taxon>Betaproteobacteria</taxon>
        <taxon>Neisseriales</taxon>
        <taxon>Chromobacteriaceae</taxon>
        <taxon>Paludibacterium</taxon>
    </lineage>
</organism>
<dbReference type="PANTHER" id="PTHR40261:SF1">
    <property type="entry name" value="RIESKE DOMAIN-CONTAINING PROTEIN"/>
    <property type="match status" value="1"/>
</dbReference>
<comment type="caution">
    <text evidence="6">The sequence shown here is derived from an EMBL/GenBank/DDBJ whole genome shotgun (WGS) entry which is preliminary data.</text>
</comment>
<evidence type="ECO:0000259" key="5">
    <source>
        <dbReference type="PROSITE" id="PS51296"/>
    </source>
</evidence>
<accession>A0A4R7BB14</accession>
<evidence type="ECO:0000313" key="6">
    <source>
        <dbReference type="EMBL" id="TDR82061.1"/>
    </source>
</evidence>
<dbReference type="GO" id="GO:0046872">
    <property type="term" value="F:metal ion binding"/>
    <property type="evidence" value="ECO:0007669"/>
    <property type="project" value="UniProtKB-KW"/>
</dbReference>
<sequence length="129" mass="14384">MAEDPNCLICASDAVLERGTAFRFEIPAEPRNLPAFVIRYQGKVYGYINACRHMPVQLDWREGEVFDLSGHFLICSLHGARYLPDSGLCIGGPCRGQRLLPLTTKEANGMIYYVKPITAPVRPNPESTE</sequence>
<evidence type="ECO:0000256" key="4">
    <source>
        <dbReference type="ARBA" id="ARBA00023014"/>
    </source>
</evidence>
<dbReference type="OrthoDB" id="9794779at2"/>
<evidence type="ECO:0000313" key="7">
    <source>
        <dbReference type="Proteomes" id="UP000295611"/>
    </source>
</evidence>
<gene>
    <name evidence="6" type="ORF">DFP86_102175</name>
</gene>
<dbReference type="RefSeq" id="WP_133678495.1">
    <property type="nucleotide sequence ID" value="NZ_SNZP01000002.1"/>
</dbReference>